<dbReference type="EMBL" id="JACHJG010000002">
    <property type="protein sequence ID" value="MBB4885151.1"/>
    <property type="molecule type" value="Genomic_DNA"/>
</dbReference>
<protein>
    <submittedName>
        <fullName evidence="2">Uncharacterized protein</fullName>
    </submittedName>
</protein>
<proteinExistence type="predicted"/>
<dbReference type="Proteomes" id="UP000556436">
    <property type="component" value="Unassembled WGS sequence"/>
</dbReference>
<keyword evidence="3" id="KW-1185">Reference proteome</keyword>
<dbReference type="RefSeq" id="WP_184731446.1">
    <property type="nucleotide sequence ID" value="NZ_BMRW01000006.1"/>
</dbReference>
<evidence type="ECO:0000313" key="2">
    <source>
        <dbReference type="EMBL" id="MBB4885151.1"/>
    </source>
</evidence>
<reference evidence="2 3" key="1">
    <citation type="submission" date="2020-08" db="EMBL/GenBank/DDBJ databases">
        <title>Genomic Encyclopedia of Type Strains, Phase III (KMG-III): the genomes of soil and plant-associated and newly described type strains.</title>
        <authorList>
            <person name="Whitman W."/>
        </authorList>
    </citation>
    <scope>NUCLEOTIDE SEQUENCE [LARGE SCALE GENOMIC DNA]</scope>
    <source>
        <strain evidence="2 3">CECT 3265</strain>
    </source>
</reference>
<feature type="region of interest" description="Disordered" evidence="1">
    <location>
        <begin position="16"/>
        <end position="75"/>
    </location>
</feature>
<name>A0A7W7L8R4_STRNE</name>
<evidence type="ECO:0000256" key="1">
    <source>
        <dbReference type="SAM" id="MobiDB-lite"/>
    </source>
</evidence>
<gene>
    <name evidence="2" type="ORF">FHS38_001179</name>
</gene>
<organism evidence="2 3">
    <name type="scientific">Streptomyces netropsis</name>
    <name type="common">Streptoverticillium netropsis</name>
    <dbReference type="NCBI Taxonomy" id="55404"/>
    <lineage>
        <taxon>Bacteria</taxon>
        <taxon>Bacillati</taxon>
        <taxon>Actinomycetota</taxon>
        <taxon>Actinomycetes</taxon>
        <taxon>Kitasatosporales</taxon>
        <taxon>Streptomycetaceae</taxon>
        <taxon>Streptomyces</taxon>
    </lineage>
</organism>
<accession>A0A7W7L8R4</accession>
<evidence type="ECO:0000313" key="3">
    <source>
        <dbReference type="Proteomes" id="UP000556436"/>
    </source>
</evidence>
<comment type="caution">
    <text evidence="2">The sequence shown here is derived from an EMBL/GenBank/DDBJ whole genome shotgun (WGS) entry which is preliminary data.</text>
</comment>
<sequence>MSATPDAMTAFTSGLADIDLDGSGAPHSGEKAATVKSAGATGHDMAATLSGKGGQGRRARDGHAVPGRRAALRPRRRGKLGIVPWMSGLPMESYRHQIAVRR</sequence>
<dbReference type="AlphaFoldDB" id="A0A7W7L8R4"/>